<accession>A0ABQ7D614</accession>
<dbReference type="EMBL" id="QGKV02000759">
    <property type="protein sequence ID" value="KAF3567712.1"/>
    <property type="molecule type" value="Genomic_DNA"/>
</dbReference>
<organism evidence="1 2">
    <name type="scientific">Brassica cretica</name>
    <name type="common">Mustard</name>
    <dbReference type="NCBI Taxonomy" id="69181"/>
    <lineage>
        <taxon>Eukaryota</taxon>
        <taxon>Viridiplantae</taxon>
        <taxon>Streptophyta</taxon>
        <taxon>Embryophyta</taxon>
        <taxon>Tracheophyta</taxon>
        <taxon>Spermatophyta</taxon>
        <taxon>Magnoliopsida</taxon>
        <taxon>eudicotyledons</taxon>
        <taxon>Gunneridae</taxon>
        <taxon>Pentapetalae</taxon>
        <taxon>rosids</taxon>
        <taxon>malvids</taxon>
        <taxon>Brassicales</taxon>
        <taxon>Brassicaceae</taxon>
        <taxon>Brassiceae</taxon>
        <taxon>Brassica</taxon>
    </lineage>
</organism>
<keyword evidence="2" id="KW-1185">Reference proteome</keyword>
<dbReference type="Proteomes" id="UP000266723">
    <property type="component" value="Unassembled WGS sequence"/>
</dbReference>
<proteinExistence type="predicted"/>
<reference evidence="1 2" key="1">
    <citation type="journal article" date="2020" name="BMC Genomics">
        <title>Intraspecific diversification of the crop wild relative Brassica cretica Lam. using demographic model selection.</title>
        <authorList>
            <person name="Kioukis A."/>
            <person name="Michalopoulou V.A."/>
            <person name="Briers L."/>
            <person name="Pirintsos S."/>
            <person name="Studholme D.J."/>
            <person name="Pavlidis P."/>
            <person name="Sarris P.F."/>
        </authorList>
    </citation>
    <scope>NUCLEOTIDE SEQUENCE [LARGE SCALE GENOMIC DNA]</scope>
    <source>
        <strain evidence="2">cv. PFS-1207/04</strain>
    </source>
</reference>
<sequence length="83" mass="9833">MPNSSIIVFETRFTLDPESQRASLNSTPAMEQGKNQLSKVINLRQYLQRWCQCFSKECLDILLRFSAIFEEHMQWPNFPSMFK</sequence>
<evidence type="ECO:0000313" key="2">
    <source>
        <dbReference type="Proteomes" id="UP000266723"/>
    </source>
</evidence>
<protein>
    <submittedName>
        <fullName evidence="1">Uncharacterized protein</fullName>
    </submittedName>
</protein>
<name>A0ABQ7D614_BRACR</name>
<comment type="caution">
    <text evidence="1">The sequence shown here is derived from an EMBL/GenBank/DDBJ whole genome shotgun (WGS) entry which is preliminary data.</text>
</comment>
<gene>
    <name evidence="1" type="ORF">DY000_02014806</name>
</gene>
<evidence type="ECO:0000313" key="1">
    <source>
        <dbReference type="EMBL" id="KAF3567712.1"/>
    </source>
</evidence>